<dbReference type="EMBL" id="CAJEWN010000037">
    <property type="protein sequence ID" value="CAD2146298.1"/>
    <property type="molecule type" value="Genomic_DNA"/>
</dbReference>
<sequence>MFPPFNTEFTDWLKLSHYENLNEIIFSKTDYGEDLKMRALEEIKKDPSFQNEKIRSIISEEMTKELISSLLNLENNNLNNEKENNKKKKNKKKKKIFWKIKIKRRRRRRRRN</sequence>
<dbReference type="Proteomes" id="UP000580250">
    <property type="component" value="Unassembled WGS sequence"/>
</dbReference>
<name>A0A6V7U575_MELEN</name>
<organism evidence="2 3">
    <name type="scientific">Meloidogyne enterolobii</name>
    <name type="common">Root-knot nematode worm</name>
    <name type="synonym">Meloidogyne mayaguensis</name>
    <dbReference type="NCBI Taxonomy" id="390850"/>
    <lineage>
        <taxon>Eukaryota</taxon>
        <taxon>Metazoa</taxon>
        <taxon>Ecdysozoa</taxon>
        <taxon>Nematoda</taxon>
        <taxon>Chromadorea</taxon>
        <taxon>Rhabditida</taxon>
        <taxon>Tylenchina</taxon>
        <taxon>Tylenchomorpha</taxon>
        <taxon>Tylenchoidea</taxon>
        <taxon>Meloidogynidae</taxon>
        <taxon>Meloidogyninae</taxon>
        <taxon>Meloidogyne</taxon>
    </lineage>
</organism>
<evidence type="ECO:0000256" key="1">
    <source>
        <dbReference type="SAM" id="Coils"/>
    </source>
</evidence>
<comment type="caution">
    <text evidence="2">The sequence shown here is derived from an EMBL/GenBank/DDBJ whole genome shotgun (WGS) entry which is preliminary data.</text>
</comment>
<evidence type="ECO:0000313" key="3">
    <source>
        <dbReference type="Proteomes" id="UP000580250"/>
    </source>
</evidence>
<feature type="coiled-coil region" evidence="1">
    <location>
        <begin position="68"/>
        <end position="95"/>
    </location>
</feature>
<evidence type="ECO:0000313" key="2">
    <source>
        <dbReference type="EMBL" id="CAD2146298.1"/>
    </source>
</evidence>
<protein>
    <submittedName>
        <fullName evidence="2">Uncharacterized protein</fullName>
    </submittedName>
</protein>
<reference evidence="2 3" key="1">
    <citation type="submission" date="2020-08" db="EMBL/GenBank/DDBJ databases">
        <authorList>
            <person name="Koutsovoulos G."/>
            <person name="Danchin GJ E."/>
        </authorList>
    </citation>
    <scope>NUCLEOTIDE SEQUENCE [LARGE SCALE GENOMIC DNA]</scope>
</reference>
<gene>
    <name evidence="2" type="ORF">MENT_LOCUS8561</name>
</gene>
<proteinExistence type="predicted"/>
<dbReference type="AlphaFoldDB" id="A0A6V7U575"/>
<accession>A0A6V7U575</accession>
<keyword evidence="1" id="KW-0175">Coiled coil</keyword>